<dbReference type="PANTHER" id="PTHR35526">
    <property type="entry name" value="ANTI-SIGMA-F FACTOR RSBW-RELATED"/>
    <property type="match status" value="1"/>
</dbReference>
<dbReference type="Proteomes" id="UP000283975">
    <property type="component" value="Unassembled WGS sequence"/>
</dbReference>
<evidence type="ECO:0000313" key="3">
    <source>
        <dbReference type="EMBL" id="RGV76681.1"/>
    </source>
</evidence>
<organism evidence="3 6">
    <name type="scientific">Enterocloster bolteae</name>
    <dbReference type="NCBI Taxonomy" id="208479"/>
    <lineage>
        <taxon>Bacteria</taxon>
        <taxon>Bacillati</taxon>
        <taxon>Bacillota</taxon>
        <taxon>Clostridia</taxon>
        <taxon>Lachnospirales</taxon>
        <taxon>Lachnospiraceae</taxon>
        <taxon>Enterocloster</taxon>
    </lineage>
</organism>
<keyword evidence="1" id="KW-0808">Transferase</keyword>
<dbReference type="EMBL" id="QSHZ01000067">
    <property type="protein sequence ID" value="RHC45959.1"/>
    <property type="molecule type" value="Genomic_DNA"/>
</dbReference>
<dbReference type="GO" id="GO:0005524">
    <property type="term" value="F:ATP binding"/>
    <property type="evidence" value="ECO:0007669"/>
    <property type="project" value="UniProtKB-KW"/>
</dbReference>
<sequence>MMELTVPAALEELEHVQEFVEQALEEQGVSMKIQMQISIAVEEIYVNIARYAYHPEIGQATVRCAVGGNPLQVTIQFLDSGKPFDPLAKPDADTTLSAEERDIGGLGILMVKKSMDDVVYEYRDGCNILTLMKRL</sequence>
<proteinExistence type="predicted"/>
<dbReference type="EMBL" id="QRZM01000003">
    <property type="protein sequence ID" value="RGV76681.1"/>
    <property type="molecule type" value="Genomic_DNA"/>
</dbReference>
<evidence type="ECO:0000313" key="6">
    <source>
        <dbReference type="Proteomes" id="UP000284543"/>
    </source>
</evidence>
<dbReference type="Pfam" id="PF13581">
    <property type="entry name" value="HATPase_c_2"/>
    <property type="match status" value="1"/>
</dbReference>
<reference evidence="5 6" key="1">
    <citation type="submission" date="2018-08" db="EMBL/GenBank/DDBJ databases">
        <title>A genome reference for cultivated species of the human gut microbiota.</title>
        <authorList>
            <person name="Zou Y."/>
            <person name="Xue W."/>
            <person name="Luo G."/>
        </authorList>
    </citation>
    <scope>NUCLEOTIDE SEQUENCE [LARGE SCALE GENOMIC DNA]</scope>
    <source>
        <strain evidence="3 6">AF14-18</strain>
        <strain evidence="4 5">AM35-14</strain>
    </source>
</reference>
<dbReference type="SUPFAM" id="SSF55874">
    <property type="entry name" value="ATPase domain of HSP90 chaperone/DNA topoisomerase II/histidine kinase"/>
    <property type="match status" value="1"/>
</dbReference>
<accession>A0A412Z9B3</accession>
<keyword evidence="1" id="KW-0723">Serine/threonine-protein kinase</keyword>
<evidence type="ECO:0000313" key="4">
    <source>
        <dbReference type="EMBL" id="RHC45959.1"/>
    </source>
</evidence>
<keyword evidence="1" id="KW-0418">Kinase</keyword>
<dbReference type="CDD" id="cd16936">
    <property type="entry name" value="HATPase_RsbW-like"/>
    <property type="match status" value="1"/>
</dbReference>
<dbReference type="Proteomes" id="UP000284543">
    <property type="component" value="Unassembled WGS sequence"/>
</dbReference>
<dbReference type="KEGG" id="cbol:CGC65_22885"/>
<name>A0A412Z9B3_9FIRM</name>
<dbReference type="AlphaFoldDB" id="A0A412Z9B3"/>
<dbReference type="PANTHER" id="PTHR35526:SF6">
    <property type="entry name" value="SLR1861 PROTEIN"/>
    <property type="match status" value="1"/>
</dbReference>
<evidence type="ECO:0000313" key="5">
    <source>
        <dbReference type="Proteomes" id="UP000283975"/>
    </source>
</evidence>
<dbReference type="Gene3D" id="3.30.565.10">
    <property type="entry name" value="Histidine kinase-like ATPase, C-terminal domain"/>
    <property type="match status" value="1"/>
</dbReference>
<keyword evidence="3" id="KW-0067">ATP-binding</keyword>
<evidence type="ECO:0000259" key="2">
    <source>
        <dbReference type="Pfam" id="PF13581"/>
    </source>
</evidence>
<dbReference type="RefSeq" id="WP_002568652.1">
    <property type="nucleotide sequence ID" value="NZ_CABKUK010000004.1"/>
</dbReference>
<dbReference type="InterPro" id="IPR036890">
    <property type="entry name" value="HATPase_C_sf"/>
</dbReference>
<dbReference type="InterPro" id="IPR050267">
    <property type="entry name" value="Anti-sigma-factor_SerPK"/>
</dbReference>
<comment type="caution">
    <text evidence="3">The sequence shown here is derived from an EMBL/GenBank/DDBJ whole genome shotgun (WGS) entry which is preliminary data.</text>
</comment>
<feature type="domain" description="Histidine kinase/HSP90-like ATPase" evidence="2">
    <location>
        <begin position="6"/>
        <end position="133"/>
    </location>
</feature>
<dbReference type="InterPro" id="IPR003594">
    <property type="entry name" value="HATPase_dom"/>
</dbReference>
<dbReference type="GO" id="GO:0004674">
    <property type="term" value="F:protein serine/threonine kinase activity"/>
    <property type="evidence" value="ECO:0007669"/>
    <property type="project" value="UniProtKB-KW"/>
</dbReference>
<evidence type="ECO:0000256" key="1">
    <source>
        <dbReference type="ARBA" id="ARBA00022527"/>
    </source>
</evidence>
<gene>
    <name evidence="4" type="ORF">DW839_31760</name>
    <name evidence="3" type="ORF">DWW02_08940</name>
</gene>
<protein>
    <submittedName>
        <fullName evidence="3">ATP-binding protein</fullName>
    </submittedName>
</protein>
<keyword evidence="3" id="KW-0547">Nucleotide-binding</keyword>